<dbReference type="STRING" id="1453498.LG45_04980"/>
<dbReference type="AlphaFoldDB" id="A0A095U323"/>
<dbReference type="eggNOG" id="ENOG5033E1U">
    <property type="taxonomic scope" value="Bacteria"/>
</dbReference>
<comment type="caution">
    <text evidence="1">The sequence shown here is derived from an EMBL/GenBank/DDBJ whole genome shotgun (WGS) entry which is preliminary data.</text>
</comment>
<keyword evidence="2" id="KW-1185">Reference proteome</keyword>
<evidence type="ECO:0000313" key="2">
    <source>
        <dbReference type="Proteomes" id="UP000029554"/>
    </source>
</evidence>
<protein>
    <recommendedName>
        <fullName evidence="3">KTSC domain-containing protein</fullName>
    </recommendedName>
</protein>
<dbReference type="Proteomes" id="UP000029554">
    <property type="component" value="Unassembled WGS sequence"/>
</dbReference>
<evidence type="ECO:0000313" key="1">
    <source>
        <dbReference type="EMBL" id="KGD68993.1"/>
    </source>
</evidence>
<sequence>MERYRNSSGNSGVYGYEIGNDYIRVKFSGTSKIYSYSYRKAGSHHVEKMKSLARSGSGLNSYINSYVKFKYD</sequence>
<name>A0A095U323_9FLAO</name>
<dbReference type="OrthoDB" id="7775479at2"/>
<evidence type="ECO:0008006" key="3">
    <source>
        <dbReference type="Google" id="ProtNLM"/>
    </source>
</evidence>
<proteinExistence type="predicted"/>
<gene>
    <name evidence="1" type="ORF">LG45_04980</name>
</gene>
<dbReference type="RefSeq" id="WP_035124915.1">
    <property type="nucleotide sequence ID" value="NZ_JRHH01000002.1"/>
</dbReference>
<organism evidence="1 2">
    <name type="scientific">Flavobacterium aquatile LMG 4008 = ATCC 11947</name>
    <dbReference type="NCBI Taxonomy" id="1453498"/>
    <lineage>
        <taxon>Bacteria</taxon>
        <taxon>Pseudomonadati</taxon>
        <taxon>Bacteroidota</taxon>
        <taxon>Flavobacteriia</taxon>
        <taxon>Flavobacteriales</taxon>
        <taxon>Flavobacteriaceae</taxon>
        <taxon>Flavobacterium</taxon>
    </lineage>
</organism>
<reference evidence="1 2" key="1">
    <citation type="submission" date="2014-09" db="EMBL/GenBank/DDBJ databases">
        <title>Whole Genome Shotgun of Flavobacterium aquatile LMG 4008.</title>
        <authorList>
            <person name="Gale A.N."/>
            <person name="Pipes S.E."/>
            <person name="Newman J.D."/>
        </authorList>
    </citation>
    <scope>NUCLEOTIDE SEQUENCE [LARGE SCALE GENOMIC DNA]</scope>
    <source>
        <strain evidence="1 2">LMG 4008</strain>
    </source>
</reference>
<dbReference type="EMBL" id="JRHH01000002">
    <property type="protein sequence ID" value="KGD68993.1"/>
    <property type="molecule type" value="Genomic_DNA"/>
</dbReference>
<accession>A0A095U323</accession>